<keyword evidence="2 3" id="KW-0067">ATP-binding</keyword>
<comment type="caution">
    <text evidence="7">The sequence shown here is derived from an EMBL/GenBank/DDBJ whole genome shotgun (WGS) entry which is preliminary data.</text>
</comment>
<dbReference type="EMBL" id="JAPFFF010000013">
    <property type="protein sequence ID" value="KAK8871882.1"/>
    <property type="molecule type" value="Genomic_DNA"/>
</dbReference>
<dbReference type="InterPro" id="IPR045269">
    <property type="entry name" value="Atg1-like"/>
</dbReference>
<comment type="similarity">
    <text evidence="4">Belongs to the protein kinase superfamily.</text>
</comment>
<evidence type="ECO:0000313" key="8">
    <source>
        <dbReference type="Proteomes" id="UP001470230"/>
    </source>
</evidence>
<sequence length="352" mass="40600">MNYYHTQTDSGYPIVIPLTFRDYKVIKTIGKGSFATVVEVTEINTNINYAAKIIPKKSILTYDQSKMIENEILILQKICHPNIIKLYEAFTLTNSKNEEYFVLIQELCSNGNLFKYVMTHGFKNEREKRMISRKITEAVEYLHNEGLAHADIKPENVLLDKHKNPKLCDFNLSKIVNEADPYSHCGSCLYAAPEMFQSGPVNFQKADIWSLGMMLYSISEMSYPYRSLNEAHKGILFYNTNNNQLIKFTKQSLNVNPLRRSNAHELLNDPYLTLNYENNDDSDMLFILKQDSISKAKTSPNLTKINKLNEKVKIDDDNEEKEEEDIPEACSSFSDDCDNLESEETFEMLFGH</sequence>
<evidence type="ECO:0000313" key="7">
    <source>
        <dbReference type="EMBL" id="KAK8871882.1"/>
    </source>
</evidence>
<name>A0ABR2J3K7_9EUKA</name>
<dbReference type="InterPro" id="IPR000719">
    <property type="entry name" value="Prot_kinase_dom"/>
</dbReference>
<dbReference type="SUPFAM" id="SSF56112">
    <property type="entry name" value="Protein kinase-like (PK-like)"/>
    <property type="match status" value="1"/>
</dbReference>
<evidence type="ECO:0000256" key="1">
    <source>
        <dbReference type="ARBA" id="ARBA00022741"/>
    </source>
</evidence>
<feature type="domain" description="Protein kinase" evidence="6">
    <location>
        <begin position="23"/>
        <end position="272"/>
    </location>
</feature>
<keyword evidence="1 3" id="KW-0547">Nucleotide-binding</keyword>
<dbReference type="SMART" id="SM00220">
    <property type="entry name" value="S_TKc"/>
    <property type="match status" value="1"/>
</dbReference>
<dbReference type="PANTHER" id="PTHR24348">
    <property type="entry name" value="SERINE/THREONINE-PROTEIN KINASE UNC-51-RELATED"/>
    <property type="match status" value="1"/>
</dbReference>
<reference evidence="7 8" key="1">
    <citation type="submission" date="2024-04" db="EMBL/GenBank/DDBJ databases">
        <title>Tritrichomonas musculus Genome.</title>
        <authorList>
            <person name="Alves-Ferreira E."/>
            <person name="Grigg M."/>
            <person name="Lorenzi H."/>
            <person name="Galac M."/>
        </authorList>
    </citation>
    <scope>NUCLEOTIDE SEQUENCE [LARGE SCALE GENOMIC DNA]</scope>
    <source>
        <strain evidence="7 8">EAF2021</strain>
    </source>
</reference>
<proteinExistence type="inferred from homology"/>
<evidence type="ECO:0000256" key="3">
    <source>
        <dbReference type="PROSITE-ProRule" id="PRU10141"/>
    </source>
</evidence>
<evidence type="ECO:0000256" key="2">
    <source>
        <dbReference type="ARBA" id="ARBA00022840"/>
    </source>
</evidence>
<dbReference type="InterPro" id="IPR011009">
    <property type="entry name" value="Kinase-like_dom_sf"/>
</dbReference>
<dbReference type="Pfam" id="PF00069">
    <property type="entry name" value="Pkinase"/>
    <property type="match status" value="1"/>
</dbReference>
<evidence type="ECO:0000256" key="4">
    <source>
        <dbReference type="RuleBase" id="RU000304"/>
    </source>
</evidence>
<dbReference type="Gene3D" id="1.10.510.10">
    <property type="entry name" value="Transferase(Phosphotransferase) domain 1"/>
    <property type="match status" value="1"/>
</dbReference>
<evidence type="ECO:0000256" key="5">
    <source>
        <dbReference type="SAM" id="MobiDB-lite"/>
    </source>
</evidence>
<protein>
    <submittedName>
        <fullName evidence="7">MAP microtubule affinity-regulating kinase 1</fullName>
    </submittedName>
</protein>
<accession>A0ABR2J3K7</accession>
<keyword evidence="8" id="KW-1185">Reference proteome</keyword>
<feature type="region of interest" description="Disordered" evidence="5">
    <location>
        <begin position="314"/>
        <end position="336"/>
    </location>
</feature>
<feature type="binding site" evidence="3">
    <location>
        <position position="57"/>
    </location>
    <ligand>
        <name>ATP</name>
        <dbReference type="ChEBI" id="CHEBI:30616"/>
    </ligand>
</feature>
<dbReference type="PROSITE" id="PS00108">
    <property type="entry name" value="PROTEIN_KINASE_ST"/>
    <property type="match status" value="1"/>
</dbReference>
<keyword evidence="7" id="KW-0808">Transferase</keyword>
<gene>
    <name evidence="7" type="ORF">M9Y10_007627</name>
</gene>
<organism evidence="7 8">
    <name type="scientific">Tritrichomonas musculus</name>
    <dbReference type="NCBI Taxonomy" id="1915356"/>
    <lineage>
        <taxon>Eukaryota</taxon>
        <taxon>Metamonada</taxon>
        <taxon>Parabasalia</taxon>
        <taxon>Tritrichomonadida</taxon>
        <taxon>Tritrichomonadidae</taxon>
        <taxon>Tritrichomonas</taxon>
    </lineage>
</organism>
<dbReference type="InterPro" id="IPR008271">
    <property type="entry name" value="Ser/Thr_kinase_AS"/>
</dbReference>
<dbReference type="PROSITE" id="PS00107">
    <property type="entry name" value="PROTEIN_KINASE_ATP"/>
    <property type="match status" value="1"/>
</dbReference>
<feature type="compositionally biased region" description="Acidic residues" evidence="5">
    <location>
        <begin position="316"/>
        <end position="327"/>
    </location>
</feature>
<keyword evidence="4" id="KW-0723">Serine/threonine-protein kinase</keyword>
<dbReference type="PROSITE" id="PS50011">
    <property type="entry name" value="PROTEIN_KINASE_DOM"/>
    <property type="match status" value="1"/>
</dbReference>
<dbReference type="InterPro" id="IPR017441">
    <property type="entry name" value="Protein_kinase_ATP_BS"/>
</dbReference>
<keyword evidence="7" id="KW-0418">Kinase</keyword>
<evidence type="ECO:0000259" key="6">
    <source>
        <dbReference type="PROSITE" id="PS50011"/>
    </source>
</evidence>
<dbReference type="Proteomes" id="UP001470230">
    <property type="component" value="Unassembled WGS sequence"/>
</dbReference>
<dbReference type="GO" id="GO:0016301">
    <property type="term" value="F:kinase activity"/>
    <property type="evidence" value="ECO:0007669"/>
    <property type="project" value="UniProtKB-KW"/>
</dbReference>